<accession>A0A375HJS3</accession>
<protein>
    <submittedName>
        <fullName evidence="1">Putative transcriptional repressor</fullName>
    </submittedName>
</protein>
<organism evidence="1 2">
    <name type="scientific">Cupriavidus taiwanensis</name>
    <dbReference type="NCBI Taxonomy" id="164546"/>
    <lineage>
        <taxon>Bacteria</taxon>
        <taxon>Pseudomonadati</taxon>
        <taxon>Pseudomonadota</taxon>
        <taxon>Betaproteobacteria</taxon>
        <taxon>Burkholderiales</taxon>
        <taxon>Burkholderiaceae</taxon>
        <taxon>Cupriavidus</taxon>
    </lineage>
</organism>
<dbReference type="Gene3D" id="1.10.10.10">
    <property type="entry name" value="Winged helix-like DNA-binding domain superfamily/Winged helix DNA-binding domain"/>
    <property type="match status" value="1"/>
</dbReference>
<dbReference type="EMBL" id="LT991977">
    <property type="protein sequence ID" value="SPK74577.1"/>
    <property type="molecule type" value="Genomic_DNA"/>
</dbReference>
<dbReference type="SMART" id="SM00347">
    <property type="entry name" value="HTH_MARR"/>
    <property type="match status" value="1"/>
</dbReference>
<reference evidence="1 2" key="1">
    <citation type="submission" date="2018-01" db="EMBL/GenBank/DDBJ databases">
        <authorList>
            <person name="Gaut B.S."/>
            <person name="Morton B.R."/>
            <person name="Clegg M.T."/>
            <person name="Duvall M.R."/>
        </authorList>
    </citation>
    <scope>NUCLEOTIDE SEQUENCE [LARGE SCALE GENOMIC DNA]</scope>
    <source>
        <strain evidence="1">Cupriavidus taiwanensis LMG 19425</strain>
        <plasmid evidence="2">Plasmid ii</plasmid>
    </source>
</reference>
<dbReference type="PANTHER" id="PTHR33164">
    <property type="entry name" value="TRANSCRIPTIONAL REGULATOR, MARR FAMILY"/>
    <property type="match status" value="1"/>
</dbReference>
<keyword evidence="1" id="KW-0614">Plasmid</keyword>
<dbReference type="RefSeq" id="WP_115664122.1">
    <property type="nucleotide sequence ID" value="NZ_JAYMSA010000004.1"/>
</dbReference>
<proteinExistence type="predicted"/>
<dbReference type="GO" id="GO:0006950">
    <property type="term" value="P:response to stress"/>
    <property type="evidence" value="ECO:0007669"/>
    <property type="project" value="TreeGrafter"/>
</dbReference>
<dbReference type="InterPro" id="IPR039422">
    <property type="entry name" value="MarR/SlyA-like"/>
</dbReference>
<dbReference type="Proteomes" id="UP000255505">
    <property type="component" value="Plasmid II"/>
</dbReference>
<dbReference type="Pfam" id="PF12802">
    <property type="entry name" value="MarR_2"/>
    <property type="match status" value="1"/>
</dbReference>
<evidence type="ECO:0000313" key="2">
    <source>
        <dbReference type="Proteomes" id="UP000255505"/>
    </source>
</evidence>
<dbReference type="AlphaFoldDB" id="A0A375HJS3"/>
<dbReference type="InterPro" id="IPR036390">
    <property type="entry name" value="WH_DNA-bd_sf"/>
</dbReference>
<dbReference type="PROSITE" id="PS50995">
    <property type="entry name" value="HTH_MARR_2"/>
    <property type="match status" value="1"/>
</dbReference>
<sequence length="166" mass="18528">MSNVARSTHSILEFMSFRLNRLCEMTKNSASGFYEREFGIGLRELRVLRFAGLEPGLTLTRLMELVLLEKTVTSKLVTALSRRGLLRREVGEADARQLNLYLTPAGEALVARTYQRGDVLEKMFLSVLTEAEVKTLDRCIDKLTNALIAHQQGEQAAADRGEGGEP</sequence>
<dbReference type="PANTHER" id="PTHR33164:SF43">
    <property type="entry name" value="HTH-TYPE TRANSCRIPTIONAL REPRESSOR YETL"/>
    <property type="match status" value="1"/>
</dbReference>
<evidence type="ECO:0000313" key="1">
    <source>
        <dbReference type="EMBL" id="SPK74577.1"/>
    </source>
</evidence>
<dbReference type="SUPFAM" id="SSF46785">
    <property type="entry name" value="Winged helix' DNA-binding domain"/>
    <property type="match status" value="1"/>
</dbReference>
<geneLocation type="plasmid" evidence="1">
    <name>II</name>
</geneLocation>
<dbReference type="InterPro" id="IPR036388">
    <property type="entry name" value="WH-like_DNA-bd_sf"/>
</dbReference>
<dbReference type="GO" id="GO:0003700">
    <property type="term" value="F:DNA-binding transcription factor activity"/>
    <property type="evidence" value="ECO:0007669"/>
    <property type="project" value="InterPro"/>
</dbReference>
<name>A0A375HJS3_9BURK</name>
<gene>
    <name evidence="1" type="ORF">CT19425_MP20287</name>
</gene>
<dbReference type="InterPro" id="IPR000835">
    <property type="entry name" value="HTH_MarR-typ"/>
</dbReference>